<proteinExistence type="inferred from homology"/>
<keyword evidence="11" id="KW-1185">Reference proteome</keyword>
<dbReference type="Proteomes" id="UP001151699">
    <property type="component" value="Chromosome A"/>
</dbReference>
<dbReference type="PANTHER" id="PTHR13043">
    <property type="entry name" value="EXOCYST COMPLEX COMPONENT SEC5"/>
    <property type="match status" value="1"/>
</dbReference>
<dbReference type="EMBL" id="WJQU01000001">
    <property type="protein sequence ID" value="KAJ6648480.1"/>
    <property type="molecule type" value="Genomic_DNA"/>
</dbReference>
<dbReference type="Pfam" id="PF01833">
    <property type="entry name" value="TIG"/>
    <property type="match status" value="1"/>
</dbReference>
<dbReference type="InterPro" id="IPR029175">
    <property type="entry name" value="EXOC2/Sec5"/>
</dbReference>
<evidence type="ECO:0000256" key="6">
    <source>
        <dbReference type="ARBA" id="ARBA00022927"/>
    </source>
</evidence>
<evidence type="ECO:0000256" key="4">
    <source>
        <dbReference type="ARBA" id="ARBA00022448"/>
    </source>
</evidence>
<dbReference type="InterPro" id="IPR002909">
    <property type="entry name" value="IPT_dom"/>
</dbReference>
<dbReference type="GO" id="GO:0015031">
    <property type="term" value="P:protein transport"/>
    <property type="evidence" value="ECO:0007669"/>
    <property type="project" value="UniProtKB-KW"/>
</dbReference>
<accession>A0A9Q0NDT7</accession>
<comment type="caution">
    <text evidence="10">The sequence shown here is derived from an EMBL/GenBank/DDBJ whole genome shotgun (WGS) entry which is preliminary data.</text>
</comment>
<evidence type="ECO:0000256" key="1">
    <source>
        <dbReference type="ARBA" id="ARBA00002660"/>
    </source>
</evidence>
<comment type="similarity">
    <text evidence="2 7">Belongs to the SEC5 family.</text>
</comment>
<evidence type="ECO:0000256" key="7">
    <source>
        <dbReference type="RuleBase" id="RU365069"/>
    </source>
</evidence>
<feature type="domain" description="Exocyst complex component EXOC2/Sec5 N-terminal" evidence="9">
    <location>
        <begin position="126"/>
        <end position="892"/>
    </location>
</feature>
<dbReference type="GO" id="GO:0006893">
    <property type="term" value="P:Golgi to plasma membrane transport"/>
    <property type="evidence" value="ECO:0007669"/>
    <property type="project" value="UniProtKB-UniRule"/>
</dbReference>
<comment type="function">
    <text evidence="1 7">Component of the exocyst complex involved in the docking of exocytic vesicles with fusion sites on the plasma membrane.</text>
</comment>
<sequence length="897" mass="100592">MAPPPVVTGLSPKEGPPGTRVTIRGEFLGARASDLIGLSICGCDCLLSAEWKSPNKIIARTGSAKGKGDIIVATLNGGVGTSTVQFRAYHESIGPMKESAVWIEESPMQSLAWGRRSLAPTGYSQEDPLGLSIEGNEKKITDDLRDIFPDSCGDLSQENFSPGWFLLEHHNSTSFEDLKAGLSYLRRKVESQRDGQLSFLKANAGSVIDQLDTLMMLRDKYQDDVKLVGNEPVEKLRKAILESIIESKSLFLDVLSRREKADATRAALLALSRHKFLFCLPNSVVRSAKKEEYDIVINDYARSQNLFGKTDVPIFRKVLDEVDVRIAEICKELHKKVVNMPQSVEQQKKFVKALINLSSISSNVSAGQHTKAKFITGDPAWDAIEARSKYLEETYKTTFEQYVAKEGQQSSSKTRDNRDSLPYRVQFCEELTEIAAGWIPDLWRLGQAYFTGELKVLTETKPGNFKKIILKSIEQFCVYIRAAVLSASGQKSLFPSSSLSWPNNSNSAVSQLLQWLPHCLRYVRISYATLIRLDLPSEVLDIVQRLIDQIRLFNLTTVFKRTLDKVKYLEDQEKWTMGVSDYPGATLLPSLLEQLIVETLEECHTTCLNPEMRELSILEPNSDGQREISQRLQDILDAFCGVIESLAFQRTDDDAHGMGVSQMIGFPNSSHVNDSEFKNWGGIVSWEQRLLCCMANCMYCSKTFFPHLGNIFIKFGYPVPNLAIESGQASINGLFNSILETYVEHKSDPLLGTIEPSMYIGRFQWNLVQECVKLRPYAHECYDNLVGVYSEIFTISPSLLRLVLEPIVQTVAEELARLMSCVQKFNAFGAIQANVDIRLLRDALKLYSNSTAKSFFGEALEAIPQLSPEGDKQVNDTLQTIKNDMKLQLMCFSVQNP</sequence>
<dbReference type="FunFam" id="2.60.40.10:FF:000196">
    <property type="entry name" value="Exocyst complex component 2"/>
    <property type="match status" value="1"/>
</dbReference>
<feature type="domain" description="IPT/TIG" evidence="8">
    <location>
        <begin position="5"/>
        <end position="86"/>
    </location>
</feature>
<reference evidence="10" key="1">
    <citation type="submission" date="2022-07" db="EMBL/GenBank/DDBJ databases">
        <authorList>
            <person name="Trinca V."/>
            <person name="Uliana J.V.C."/>
            <person name="Torres T.T."/>
            <person name="Ward R.J."/>
            <person name="Monesi N."/>
        </authorList>
    </citation>
    <scope>NUCLEOTIDE SEQUENCE</scope>
    <source>
        <strain evidence="10">HSMRA1968</strain>
        <tissue evidence="10">Whole embryos</tissue>
    </source>
</reference>
<evidence type="ECO:0000256" key="5">
    <source>
        <dbReference type="ARBA" id="ARBA00022483"/>
    </source>
</evidence>
<dbReference type="PANTHER" id="PTHR13043:SF1">
    <property type="entry name" value="EXOCYST COMPLEX COMPONENT 2"/>
    <property type="match status" value="1"/>
</dbReference>
<dbReference type="InterPro" id="IPR014756">
    <property type="entry name" value="Ig_E-set"/>
</dbReference>
<evidence type="ECO:0000259" key="8">
    <source>
        <dbReference type="Pfam" id="PF01833"/>
    </source>
</evidence>
<dbReference type="SUPFAM" id="SSF81296">
    <property type="entry name" value="E set domains"/>
    <property type="match status" value="1"/>
</dbReference>
<keyword evidence="4 7" id="KW-0813">Transport</keyword>
<evidence type="ECO:0000313" key="10">
    <source>
        <dbReference type="EMBL" id="KAJ6648480.1"/>
    </source>
</evidence>
<dbReference type="Pfam" id="PF15469">
    <property type="entry name" value="Sec5"/>
    <property type="match status" value="1"/>
</dbReference>
<dbReference type="CDD" id="cd00603">
    <property type="entry name" value="IPT_PCSR"/>
    <property type="match status" value="1"/>
</dbReference>
<evidence type="ECO:0000259" key="9">
    <source>
        <dbReference type="Pfam" id="PF15469"/>
    </source>
</evidence>
<keyword evidence="6 7" id="KW-0653">Protein transport</keyword>
<dbReference type="InterPro" id="IPR039481">
    <property type="entry name" value="EXOC2/Sec5_N_dom"/>
</dbReference>
<organism evidence="10 11">
    <name type="scientific">Pseudolycoriella hygida</name>
    <dbReference type="NCBI Taxonomy" id="35572"/>
    <lineage>
        <taxon>Eukaryota</taxon>
        <taxon>Metazoa</taxon>
        <taxon>Ecdysozoa</taxon>
        <taxon>Arthropoda</taxon>
        <taxon>Hexapoda</taxon>
        <taxon>Insecta</taxon>
        <taxon>Pterygota</taxon>
        <taxon>Neoptera</taxon>
        <taxon>Endopterygota</taxon>
        <taxon>Diptera</taxon>
        <taxon>Nematocera</taxon>
        <taxon>Sciaroidea</taxon>
        <taxon>Sciaridae</taxon>
        <taxon>Pseudolycoriella</taxon>
    </lineage>
</organism>
<name>A0A9Q0NDT7_9DIPT</name>
<evidence type="ECO:0000256" key="2">
    <source>
        <dbReference type="ARBA" id="ARBA00010578"/>
    </source>
</evidence>
<dbReference type="GO" id="GO:0048468">
    <property type="term" value="P:cell development"/>
    <property type="evidence" value="ECO:0007669"/>
    <property type="project" value="UniProtKB-ARBA"/>
</dbReference>
<keyword evidence="5 7" id="KW-0268">Exocytosis</keyword>
<dbReference type="GO" id="GO:0006887">
    <property type="term" value="P:exocytosis"/>
    <property type="evidence" value="ECO:0007669"/>
    <property type="project" value="UniProtKB-KW"/>
</dbReference>
<comment type="subunit">
    <text evidence="7">Component of the exocyst complex.</text>
</comment>
<evidence type="ECO:0000256" key="3">
    <source>
        <dbReference type="ARBA" id="ARBA00017526"/>
    </source>
</evidence>
<dbReference type="GO" id="GO:0000145">
    <property type="term" value="C:exocyst"/>
    <property type="evidence" value="ECO:0007669"/>
    <property type="project" value="UniProtKB-UniRule"/>
</dbReference>
<dbReference type="OrthoDB" id="26242at2759"/>
<evidence type="ECO:0000313" key="11">
    <source>
        <dbReference type="Proteomes" id="UP001151699"/>
    </source>
</evidence>
<dbReference type="GO" id="GO:0048731">
    <property type="term" value="P:system development"/>
    <property type="evidence" value="ECO:0007669"/>
    <property type="project" value="UniProtKB-ARBA"/>
</dbReference>
<dbReference type="AlphaFoldDB" id="A0A9Q0NDT7"/>
<dbReference type="InterPro" id="IPR013783">
    <property type="entry name" value="Ig-like_fold"/>
</dbReference>
<gene>
    <name evidence="10" type="primary">Sec5</name>
    <name evidence="10" type="ORF">Bhyg_03710</name>
</gene>
<protein>
    <recommendedName>
        <fullName evidence="3 7">Exocyst complex component 2</fullName>
    </recommendedName>
</protein>
<dbReference type="Gene3D" id="2.60.40.10">
    <property type="entry name" value="Immunoglobulins"/>
    <property type="match status" value="1"/>
</dbReference>